<name>A0ABN9XC04_9DINO</name>
<proteinExistence type="predicted"/>
<feature type="region of interest" description="Disordered" evidence="1">
    <location>
        <begin position="26"/>
        <end position="72"/>
    </location>
</feature>
<protein>
    <recommendedName>
        <fullName evidence="5">MsrB domain-containing protein</fullName>
    </recommendedName>
</protein>
<accession>A0ABN9XC04</accession>
<evidence type="ECO:0000313" key="3">
    <source>
        <dbReference type="EMBL" id="CAK0897084.1"/>
    </source>
</evidence>
<feature type="signal peptide" evidence="2">
    <location>
        <begin position="1"/>
        <end position="28"/>
    </location>
</feature>
<dbReference type="EMBL" id="CAUYUJ010020281">
    <property type="protein sequence ID" value="CAK0897084.1"/>
    <property type="molecule type" value="Genomic_DNA"/>
</dbReference>
<gene>
    <name evidence="3" type="ORF">PCOR1329_LOCUS75366</name>
</gene>
<reference evidence="3" key="1">
    <citation type="submission" date="2023-10" db="EMBL/GenBank/DDBJ databases">
        <authorList>
            <person name="Chen Y."/>
            <person name="Shah S."/>
            <person name="Dougan E. K."/>
            <person name="Thang M."/>
            <person name="Chan C."/>
        </authorList>
    </citation>
    <scope>NUCLEOTIDE SEQUENCE [LARGE SCALE GENOMIC DNA]</scope>
</reference>
<dbReference type="Proteomes" id="UP001189429">
    <property type="component" value="Unassembled WGS sequence"/>
</dbReference>
<keyword evidence="2" id="KW-0732">Signal</keyword>
<evidence type="ECO:0008006" key="5">
    <source>
        <dbReference type="Google" id="ProtNLM"/>
    </source>
</evidence>
<organism evidence="3 4">
    <name type="scientific">Prorocentrum cordatum</name>
    <dbReference type="NCBI Taxonomy" id="2364126"/>
    <lineage>
        <taxon>Eukaryota</taxon>
        <taxon>Sar</taxon>
        <taxon>Alveolata</taxon>
        <taxon>Dinophyceae</taxon>
        <taxon>Prorocentrales</taxon>
        <taxon>Prorocentraceae</taxon>
        <taxon>Prorocentrum</taxon>
    </lineage>
</organism>
<comment type="caution">
    <text evidence="3">The sequence shown here is derived from an EMBL/GenBank/DDBJ whole genome shotgun (WGS) entry which is preliminary data.</text>
</comment>
<sequence>MAALPVRPSWRAVAALVVLALAATPAVGKAPSKAGKTTAKEARNRPPSQAKAKAKAKGPGGAWTEKRSEKGGVMQELKIQAPTFTEEDQYGYSMPARYKCDSCRAVMFHLDQDLRKRQPKGTRLKELGIHGHHRRNVS</sequence>
<keyword evidence="4" id="KW-1185">Reference proteome</keyword>
<evidence type="ECO:0000313" key="4">
    <source>
        <dbReference type="Proteomes" id="UP001189429"/>
    </source>
</evidence>
<evidence type="ECO:0000256" key="2">
    <source>
        <dbReference type="SAM" id="SignalP"/>
    </source>
</evidence>
<feature type="chain" id="PRO_5046811077" description="MsrB domain-containing protein" evidence="2">
    <location>
        <begin position="29"/>
        <end position="138"/>
    </location>
</feature>
<evidence type="ECO:0000256" key="1">
    <source>
        <dbReference type="SAM" id="MobiDB-lite"/>
    </source>
</evidence>